<gene>
    <name evidence="2" type="ORF">BRADI_5g25376v3</name>
</gene>
<evidence type="ECO:0000313" key="2">
    <source>
        <dbReference type="EMBL" id="KQJ85173.1"/>
    </source>
</evidence>
<dbReference type="AlphaFoldDB" id="A0A0Q3KYK2"/>
<keyword evidence="4" id="KW-1185">Reference proteome</keyword>
<evidence type="ECO:0000256" key="1">
    <source>
        <dbReference type="SAM" id="MobiDB-lite"/>
    </source>
</evidence>
<dbReference type="Gramene" id="KQJ85173">
    <property type="protein sequence ID" value="KQJ85173"/>
    <property type="gene ID" value="BRADI_5g25376v3"/>
</dbReference>
<evidence type="ECO:0000313" key="3">
    <source>
        <dbReference type="EnsemblPlants" id="KQJ85173"/>
    </source>
</evidence>
<name>A0A0Q3KYK2_BRADI</name>
<reference evidence="2" key="2">
    <citation type="submission" date="2017-06" db="EMBL/GenBank/DDBJ databases">
        <title>WGS assembly of Brachypodium distachyon.</title>
        <authorList>
            <consortium name="The International Brachypodium Initiative"/>
            <person name="Lucas S."/>
            <person name="Harmon-Smith M."/>
            <person name="Lail K."/>
            <person name="Tice H."/>
            <person name="Grimwood J."/>
            <person name="Bruce D."/>
            <person name="Barry K."/>
            <person name="Shu S."/>
            <person name="Lindquist E."/>
            <person name="Wang M."/>
            <person name="Pitluck S."/>
            <person name="Vogel J.P."/>
            <person name="Garvin D.F."/>
            <person name="Mockler T.C."/>
            <person name="Schmutz J."/>
            <person name="Rokhsar D."/>
            <person name="Bevan M.W."/>
        </authorList>
    </citation>
    <scope>NUCLEOTIDE SEQUENCE</scope>
    <source>
        <strain evidence="2">Bd21</strain>
    </source>
</reference>
<feature type="compositionally biased region" description="Acidic residues" evidence="1">
    <location>
        <begin position="60"/>
        <end position="71"/>
    </location>
</feature>
<accession>A0A0Q3KYK2</accession>
<proteinExistence type="predicted"/>
<reference evidence="3" key="3">
    <citation type="submission" date="2018-08" db="UniProtKB">
        <authorList>
            <consortium name="EnsemblPlants"/>
        </authorList>
    </citation>
    <scope>IDENTIFICATION</scope>
    <source>
        <strain evidence="3">cv. Bd21</strain>
    </source>
</reference>
<dbReference type="EMBL" id="CM000884">
    <property type="protein sequence ID" value="KQJ85173.1"/>
    <property type="molecule type" value="Genomic_DNA"/>
</dbReference>
<protein>
    <submittedName>
        <fullName evidence="2 3">Uncharacterized protein</fullName>
    </submittedName>
</protein>
<feature type="region of interest" description="Disordered" evidence="1">
    <location>
        <begin position="167"/>
        <end position="197"/>
    </location>
</feature>
<dbReference type="EnsemblPlants" id="KQJ85173">
    <property type="protein sequence ID" value="KQJ85173"/>
    <property type="gene ID" value="BRADI_5g25376v3"/>
</dbReference>
<dbReference type="Proteomes" id="UP000008810">
    <property type="component" value="Chromosome 5"/>
</dbReference>
<feature type="compositionally biased region" description="Basic and acidic residues" evidence="1">
    <location>
        <begin position="177"/>
        <end position="186"/>
    </location>
</feature>
<feature type="region of interest" description="Disordered" evidence="1">
    <location>
        <begin position="46"/>
        <end position="108"/>
    </location>
</feature>
<sequence>MAAAAMPDLVVDDIDLGFLDGLDFDLGSFDDLAEFCHGDAVGAAADGDDKKGGLGLCLSDSDDDESDDDGSDGGTREGSPDSVVTDDYGEVPLSSTGPGDLDLDGGDSMSAYVSELERFLMEDDDEDQAGGRAMTTTEGEIAADEHKYFFGHLLVEDDGCVGLAAGAGAEEEDEEDVAAREDEATSRKRASTSSIHPLGQRRCAGAAAATAMPSEGTELAATTRRIPIERGCRHHRRLLPLLGRARGSRVWLPA</sequence>
<organism evidence="2">
    <name type="scientific">Brachypodium distachyon</name>
    <name type="common">Purple false brome</name>
    <name type="synonym">Trachynia distachya</name>
    <dbReference type="NCBI Taxonomy" id="15368"/>
    <lineage>
        <taxon>Eukaryota</taxon>
        <taxon>Viridiplantae</taxon>
        <taxon>Streptophyta</taxon>
        <taxon>Embryophyta</taxon>
        <taxon>Tracheophyta</taxon>
        <taxon>Spermatophyta</taxon>
        <taxon>Magnoliopsida</taxon>
        <taxon>Liliopsida</taxon>
        <taxon>Poales</taxon>
        <taxon>Poaceae</taxon>
        <taxon>BOP clade</taxon>
        <taxon>Pooideae</taxon>
        <taxon>Stipodae</taxon>
        <taxon>Brachypodieae</taxon>
        <taxon>Brachypodium</taxon>
    </lineage>
</organism>
<evidence type="ECO:0000313" key="4">
    <source>
        <dbReference type="Proteomes" id="UP000008810"/>
    </source>
</evidence>
<dbReference type="InParanoid" id="A0A0Q3KYK2"/>
<reference evidence="2 3" key="1">
    <citation type="journal article" date="2010" name="Nature">
        <title>Genome sequencing and analysis of the model grass Brachypodium distachyon.</title>
        <authorList>
            <consortium name="International Brachypodium Initiative"/>
        </authorList>
    </citation>
    <scope>NUCLEOTIDE SEQUENCE [LARGE SCALE GENOMIC DNA]</scope>
    <source>
        <strain evidence="2 3">Bd21</strain>
    </source>
</reference>
<feature type="compositionally biased region" description="Low complexity" evidence="1">
    <location>
        <begin position="93"/>
        <end position="108"/>
    </location>
</feature>